<dbReference type="GO" id="GO:0016747">
    <property type="term" value="F:acyltransferase activity, transferring groups other than amino-acyl groups"/>
    <property type="evidence" value="ECO:0007669"/>
    <property type="project" value="InterPro"/>
</dbReference>
<name>A0A4V3WFI6_9BACI</name>
<gene>
    <name evidence="1" type="ORF">E6W99_08560</name>
</gene>
<sequence>MSDWYTRLTDYFPEKEMKSKRHFELLFHEKEGIYQLEEGPDHIIVYFEKPQYIFIDYILVKGNSRGKGTGSMVLDKLKSKGKAIILEVEPVNLVDPDSGKRIRFYEKNDFLKMDAISYERIHQVTKELNKMDVFCWSPVHKTEQWVFDQMQDIYEEVHTYKVRELYGCAPQPVSEVLWMKTVALSKLS</sequence>
<accession>A0A4V3WFI6</accession>
<dbReference type="Gene3D" id="3.40.630.30">
    <property type="match status" value="1"/>
</dbReference>
<dbReference type="RefSeq" id="WP_136352880.1">
    <property type="nucleotide sequence ID" value="NZ_CP046266.1"/>
</dbReference>
<dbReference type="InterPro" id="IPR016181">
    <property type="entry name" value="Acyl_CoA_acyltransferase"/>
</dbReference>
<reference evidence="1 2" key="1">
    <citation type="submission" date="2019-04" db="EMBL/GenBank/DDBJ databases">
        <title>Bacillus sediminilitoris sp. nov., isolated from a tidal flat sediment on the East China Sea.</title>
        <authorList>
            <person name="Wei Y."/>
            <person name="Mao H."/>
            <person name="Fang J."/>
        </authorList>
    </citation>
    <scope>NUCLEOTIDE SEQUENCE [LARGE SCALE GENOMIC DNA]</scope>
    <source>
        <strain evidence="1 2">DSL-17</strain>
    </source>
</reference>
<dbReference type="Proteomes" id="UP000310334">
    <property type="component" value="Unassembled WGS sequence"/>
</dbReference>
<keyword evidence="1" id="KW-0808">Transferase</keyword>
<dbReference type="Pfam" id="PF00583">
    <property type="entry name" value="Acetyltransf_1"/>
    <property type="match status" value="1"/>
</dbReference>
<dbReference type="EMBL" id="SSNT01000006">
    <property type="protein sequence ID" value="THF80452.1"/>
    <property type="molecule type" value="Genomic_DNA"/>
</dbReference>
<dbReference type="AlphaFoldDB" id="A0A4V3WFI6"/>
<evidence type="ECO:0000313" key="2">
    <source>
        <dbReference type="Proteomes" id="UP000310334"/>
    </source>
</evidence>
<keyword evidence="2" id="KW-1185">Reference proteome</keyword>
<dbReference type="SUPFAM" id="SSF55729">
    <property type="entry name" value="Acyl-CoA N-acyltransferases (Nat)"/>
    <property type="match status" value="1"/>
</dbReference>
<protein>
    <submittedName>
        <fullName evidence="1">GNAT family N-acetyltransferase</fullName>
    </submittedName>
</protein>
<evidence type="ECO:0000313" key="1">
    <source>
        <dbReference type="EMBL" id="THF80452.1"/>
    </source>
</evidence>
<comment type="caution">
    <text evidence="1">The sequence shown here is derived from an EMBL/GenBank/DDBJ whole genome shotgun (WGS) entry which is preliminary data.</text>
</comment>
<proteinExistence type="predicted"/>
<dbReference type="OrthoDB" id="2425381at2"/>
<dbReference type="PROSITE" id="PS51186">
    <property type="entry name" value="GNAT"/>
    <property type="match status" value="1"/>
</dbReference>
<organism evidence="1 2">
    <name type="scientific">Metabacillus sediminilitoris</name>
    <dbReference type="NCBI Taxonomy" id="2567941"/>
    <lineage>
        <taxon>Bacteria</taxon>
        <taxon>Bacillati</taxon>
        <taxon>Bacillota</taxon>
        <taxon>Bacilli</taxon>
        <taxon>Bacillales</taxon>
        <taxon>Bacillaceae</taxon>
        <taxon>Metabacillus</taxon>
    </lineage>
</organism>
<dbReference type="InterPro" id="IPR000182">
    <property type="entry name" value="GNAT_dom"/>
</dbReference>